<dbReference type="InterPro" id="IPR024388">
    <property type="entry name" value="Ribosomal_mL58"/>
</dbReference>
<dbReference type="GO" id="GO:0003735">
    <property type="term" value="F:structural constituent of ribosome"/>
    <property type="evidence" value="ECO:0007669"/>
    <property type="project" value="TreeGrafter"/>
</dbReference>
<dbReference type="FunCoup" id="A0A7J6JBI5">
    <property type="interactions" value="127"/>
</dbReference>
<dbReference type="OrthoDB" id="6021263at2759"/>
<dbReference type="RefSeq" id="XP_031880221.1">
    <property type="nucleotide sequence ID" value="XM_032022904.1"/>
</dbReference>
<proteinExistence type="predicted"/>
<evidence type="ECO:0000256" key="1">
    <source>
        <dbReference type="SAM" id="MobiDB-lite"/>
    </source>
</evidence>
<dbReference type="Pfam" id="PF12824">
    <property type="entry name" value="MRP-L20"/>
    <property type="match status" value="1"/>
</dbReference>
<reference evidence="2 3" key="2">
    <citation type="submission" date="2020-04" db="EMBL/GenBank/DDBJ databases">
        <title>Genome sequencing and assembly of multiple isolates from the Colletotrichum gloeosporioides species complex.</title>
        <authorList>
            <person name="Gan P."/>
            <person name="Shirasu K."/>
        </authorList>
    </citation>
    <scope>NUCLEOTIDE SEQUENCE [LARGE SCALE GENOMIC DNA]</scope>
    <source>
        <strain evidence="2 3">Nara gc5</strain>
    </source>
</reference>
<dbReference type="InParanoid" id="A0A7J6JBI5"/>
<sequence length="213" mass="23340">MEARTITRPAATLLRGAARPSPSPSPSLTLRRGHKTTTRTKKALKIAPHPDFLPSHQGDTILINPPSAAPSVFHTPFKFLPPTDPRRRANLSHLFASSSTSAAATPSAEGTKLPPALAVPSRGANPRYHLTPADVAEIRRLRAADPVTWSVSALARKFDCSEVFVTICTPAPREHKEKLAQKLESVKDGWGKIRTKAREDRSRRKEMLLRGEL</sequence>
<dbReference type="AlphaFoldDB" id="A0A7J6JBI5"/>
<accession>A0A7J6JBI5</accession>
<keyword evidence="2" id="KW-0687">Ribonucleoprotein</keyword>
<dbReference type="GeneID" id="43607096"/>
<feature type="region of interest" description="Disordered" evidence="1">
    <location>
        <begin position="99"/>
        <end position="125"/>
    </location>
</feature>
<keyword evidence="3" id="KW-1185">Reference proteome</keyword>
<feature type="compositionally biased region" description="Basic residues" evidence="1">
    <location>
        <begin position="31"/>
        <end position="42"/>
    </location>
</feature>
<comment type="caution">
    <text evidence="2">The sequence shown here is derived from an EMBL/GenBank/DDBJ whole genome shotgun (WGS) entry which is preliminary data.</text>
</comment>
<evidence type="ECO:0000313" key="3">
    <source>
        <dbReference type="Proteomes" id="UP000011096"/>
    </source>
</evidence>
<dbReference type="PANTHER" id="PTHR28266">
    <property type="entry name" value="54S RIBOSOMAL PROTEIN L20, MITOCHONDRIAL"/>
    <property type="match status" value="1"/>
</dbReference>
<reference evidence="2 3" key="1">
    <citation type="submission" date="2012-08" db="EMBL/GenBank/DDBJ databases">
        <authorList>
            <person name="Gan P.H.P."/>
            <person name="Ikeda K."/>
            <person name="Irieda H."/>
            <person name="Narusaka M."/>
            <person name="O'Connell R.J."/>
            <person name="Narusaka Y."/>
            <person name="Takano Y."/>
            <person name="Kubo Y."/>
            <person name="Shirasu K."/>
        </authorList>
    </citation>
    <scope>NUCLEOTIDE SEQUENCE [LARGE SCALE GENOMIC DNA]</scope>
    <source>
        <strain evidence="2 3">Nara gc5</strain>
    </source>
</reference>
<keyword evidence="2" id="KW-0689">Ribosomal protein</keyword>
<dbReference type="GO" id="GO:0005762">
    <property type="term" value="C:mitochondrial large ribosomal subunit"/>
    <property type="evidence" value="ECO:0007669"/>
    <property type="project" value="TreeGrafter"/>
</dbReference>
<name>A0A7J6JBI5_COLFN</name>
<dbReference type="PANTHER" id="PTHR28266:SF1">
    <property type="entry name" value="LARGE RIBOSOMAL SUBUNIT PROTEIN ML58"/>
    <property type="match status" value="1"/>
</dbReference>
<dbReference type="Proteomes" id="UP000011096">
    <property type="component" value="Unassembled WGS sequence"/>
</dbReference>
<dbReference type="EMBL" id="ANPB02000003">
    <property type="protein sequence ID" value="KAF4487212.1"/>
    <property type="molecule type" value="Genomic_DNA"/>
</dbReference>
<gene>
    <name evidence="2" type="ORF">CGGC5_v006242</name>
</gene>
<protein>
    <submittedName>
        <fullName evidence="2">54S ribosomal protein L20</fullName>
    </submittedName>
</protein>
<feature type="region of interest" description="Disordered" evidence="1">
    <location>
        <begin position="1"/>
        <end position="42"/>
    </location>
</feature>
<evidence type="ECO:0000313" key="2">
    <source>
        <dbReference type="EMBL" id="KAF4487212.1"/>
    </source>
</evidence>
<organism evidence="2 3">
    <name type="scientific">Colletotrichum fructicola (strain Nara gc5)</name>
    <name type="common">Anthracnose fungus</name>
    <name type="synonym">Colletotrichum gloeosporioides (strain Nara gc5)</name>
    <dbReference type="NCBI Taxonomy" id="1213859"/>
    <lineage>
        <taxon>Eukaryota</taxon>
        <taxon>Fungi</taxon>
        <taxon>Dikarya</taxon>
        <taxon>Ascomycota</taxon>
        <taxon>Pezizomycotina</taxon>
        <taxon>Sordariomycetes</taxon>
        <taxon>Hypocreomycetidae</taxon>
        <taxon>Glomerellales</taxon>
        <taxon>Glomerellaceae</taxon>
        <taxon>Colletotrichum</taxon>
        <taxon>Colletotrichum gloeosporioides species complex</taxon>
    </lineage>
</organism>
<feature type="compositionally biased region" description="Low complexity" evidence="1">
    <location>
        <begin position="99"/>
        <end position="108"/>
    </location>
</feature>